<sequence>MSRQSAIYQSLFIEQLNNGFFSGAQSINSINDLYQYAIELDVKFQENLDDCSIFDENASETLKLIENSFCFCFGLPNQSAQQEQYKDKLILSNFLSQTASMQRSHYQIYYASISEDQFYSIDPCQPIPKEWVPKERPWYTSHNQSSSFLQITDMYLEIDIGVCFTQTKSLFNKENISIAIIANDLTMNQFTLYDQILPVKFMLIDLKGQILLNYIYLKEQKEIYYFYNVTKTGFDENDFKTLLNFLNGEIYEDLCPINIDNTFCLFNKQEQKIKFISLFNLREMNYILVSEFDPDLYIEDINIFVYEIENKKLLSIYIFIGVIGFSISLFFVSFLINTLILQQPLQNLLYYTNLLNKSTKTIKQKKITFSNSNTIGRLNLAFQSLLNQQNQGKQDNKELAKLRFEMFSEYHKKQKEYSQFNLRKYINRSNLLDLELSQQFKLNPDQKVIKQLIQMKKIIFSTFQEINLR</sequence>
<gene>
    <name evidence="2" type="ORF">PPRIM_AZ9-3.1.T0320172</name>
</gene>
<keyword evidence="1" id="KW-1133">Transmembrane helix</keyword>
<dbReference type="Proteomes" id="UP000688137">
    <property type="component" value="Unassembled WGS sequence"/>
</dbReference>
<accession>A0A8S1L2H9</accession>
<name>A0A8S1L2H9_PARPR</name>
<dbReference type="EMBL" id="CAJJDM010000031">
    <property type="protein sequence ID" value="CAD8061809.1"/>
    <property type="molecule type" value="Genomic_DNA"/>
</dbReference>
<evidence type="ECO:0000313" key="2">
    <source>
        <dbReference type="EMBL" id="CAD8061809.1"/>
    </source>
</evidence>
<keyword evidence="1" id="KW-0812">Transmembrane</keyword>
<feature type="transmembrane region" description="Helical" evidence="1">
    <location>
        <begin position="316"/>
        <end position="341"/>
    </location>
</feature>
<reference evidence="2" key="1">
    <citation type="submission" date="2021-01" db="EMBL/GenBank/DDBJ databases">
        <authorList>
            <consortium name="Genoscope - CEA"/>
            <person name="William W."/>
        </authorList>
    </citation>
    <scope>NUCLEOTIDE SEQUENCE</scope>
</reference>
<evidence type="ECO:0000256" key="1">
    <source>
        <dbReference type="SAM" id="Phobius"/>
    </source>
</evidence>
<keyword evidence="1" id="KW-0472">Membrane</keyword>
<protein>
    <recommendedName>
        <fullName evidence="4">Transmembrane protein</fullName>
    </recommendedName>
</protein>
<organism evidence="2 3">
    <name type="scientific">Paramecium primaurelia</name>
    <dbReference type="NCBI Taxonomy" id="5886"/>
    <lineage>
        <taxon>Eukaryota</taxon>
        <taxon>Sar</taxon>
        <taxon>Alveolata</taxon>
        <taxon>Ciliophora</taxon>
        <taxon>Intramacronucleata</taxon>
        <taxon>Oligohymenophorea</taxon>
        <taxon>Peniculida</taxon>
        <taxon>Parameciidae</taxon>
        <taxon>Paramecium</taxon>
    </lineage>
</organism>
<comment type="caution">
    <text evidence="2">The sequence shown here is derived from an EMBL/GenBank/DDBJ whole genome shotgun (WGS) entry which is preliminary data.</text>
</comment>
<dbReference type="OMA" id="TDMYLEI"/>
<evidence type="ECO:0000313" key="3">
    <source>
        <dbReference type="Proteomes" id="UP000688137"/>
    </source>
</evidence>
<proteinExistence type="predicted"/>
<keyword evidence="3" id="KW-1185">Reference proteome</keyword>
<dbReference type="AlphaFoldDB" id="A0A8S1L2H9"/>
<evidence type="ECO:0008006" key="4">
    <source>
        <dbReference type="Google" id="ProtNLM"/>
    </source>
</evidence>